<keyword evidence="11" id="KW-0698">rRNA processing</keyword>
<dbReference type="Pfam" id="PF22505">
    <property type="entry name" value="RNase_J_b_CASP"/>
    <property type="match status" value="1"/>
</dbReference>
<name>A0A7W9SEZ0_9FIRM</name>
<dbReference type="Pfam" id="PF00753">
    <property type="entry name" value="Lactamase_B"/>
    <property type="match status" value="1"/>
</dbReference>
<dbReference type="EMBL" id="JACHHH010000003">
    <property type="protein sequence ID" value="MBB6040933.1"/>
    <property type="molecule type" value="Genomic_DNA"/>
</dbReference>
<keyword evidence="9 11" id="KW-0269">Exonuclease</keyword>
<dbReference type="Pfam" id="PF07521">
    <property type="entry name" value="RMMBL"/>
    <property type="match status" value="1"/>
</dbReference>
<dbReference type="Pfam" id="PF17770">
    <property type="entry name" value="RNase_J_C"/>
    <property type="match status" value="1"/>
</dbReference>
<feature type="region of interest" description="Disordered" evidence="12">
    <location>
        <begin position="1"/>
        <end position="85"/>
    </location>
</feature>
<dbReference type="InterPro" id="IPR001587">
    <property type="entry name" value="RNase_J_CS"/>
</dbReference>
<dbReference type="Gene3D" id="3.60.15.10">
    <property type="entry name" value="Ribonuclease Z/Hydroxyacylglutathione hydrolase-like"/>
    <property type="match status" value="1"/>
</dbReference>
<dbReference type="AlphaFoldDB" id="A0A7W9SEZ0"/>
<dbReference type="Gene3D" id="3.10.20.580">
    <property type="match status" value="1"/>
</dbReference>
<feature type="compositionally biased region" description="Basic and acidic residues" evidence="12">
    <location>
        <begin position="12"/>
        <end position="21"/>
    </location>
</feature>
<keyword evidence="3 11" id="KW-0963">Cytoplasm</keyword>
<comment type="caution">
    <text evidence="14">The sequence shown here is derived from an EMBL/GenBank/DDBJ whole genome shotgun (WGS) entry which is preliminary data.</text>
</comment>
<evidence type="ECO:0000256" key="4">
    <source>
        <dbReference type="ARBA" id="ARBA00022722"/>
    </source>
</evidence>
<dbReference type="Gene3D" id="3.40.50.10710">
    <property type="entry name" value="Metallo-hydrolase/oxidoreductase"/>
    <property type="match status" value="1"/>
</dbReference>
<keyword evidence="6 11" id="KW-0255">Endonuclease</keyword>
<comment type="subunit">
    <text evidence="11">Homodimer, may be a subunit of the RNA degradosome.</text>
</comment>
<comment type="cofactor">
    <cofactor evidence="1">
        <name>Zn(2+)</name>
        <dbReference type="ChEBI" id="CHEBI:29105"/>
    </cofactor>
</comment>
<dbReference type="PANTHER" id="PTHR43694">
    <property type="entry name" value="RIBONUCLEASE J"/>
    <property type="match status" value="1"/>
</dbReference>
<evidence type="ECO:0000256" key="9">
    <source>
        <dbReference type="ARBA" id="ARBA00022839"/>
    </source>
</evidence>
<evidence type="ECO:0000256" key="7">
    <source>
        <dbReference type="ARBA" id="ARBA00022801"/>
    </source>
</evidence>
<feature type="domain" description="Metallo-beta-lactamase" evidence="13">
    <location>
        <begin position="125"/>
        <end position="327"/>
    </location>
</feature>
<evidence type="ECO:0000256" key="5">
    <source>
        <dbReference type="ARBA" id="ARBA00022723"/>
    </source>
</evidence>
<keyword evidence="8" id="KW-0862">Zinc</keyword>
<dbReference type="InterPro" id="IPR011108">
    <property type="entry name" value="RMMBL"/>
</dbReference>
<evidence type="ECO:0000256" key="3">
    <source>
        <dbReference type="ARBA" id="ARBA00022490"/>
    </source>
</evidence>
<keyword evidence="5" id="KW-0479">Metal-binding</keyword>
<keyword evidence="7 11" id="KW-0378">Hydrolase</keyword>
<dbReference type="CDD" id="cd07714">
    <property type="entry name" value="RNaseJ_MBL-fold"/>
    <property type="match status" value="1"/>
</dbReference>
<dbReference type="EC" id="3.1.-.-" evidence="11"/>
<comment type="similarity">
    <text evidence="11">Belongs to the metallo-beta-lactamase superfamily. RNA-metabolizing metallo-beta-lactamase-like family. Bacterial RNase J subfamily.</text>
</comment>
<dbReference type="PROSITE" id="PS01292">
    <property type="entry name" value="UPF0036"/>
    <property type="match status" value="1"/>
</dbReference>
<evidence type="ECO:0000313" key="14">
    <source>
        <dbReference type="EMBL" id="MBB6040933.1"/>
    </source>
</evidence>
<evidence type="ECO:0000256" key="2">
    <source>
        <dbReference type="ARBA" id="ARBA00004496"/>
    </source>
</evidence>
<proteinExistence type="inferred from homology"/>
<dbReference type="InterPro" id="IPR030854">
    <property type="entry name" value="RNase_J_bac"/>
</dbReference>
<sequence length="662" mass="73082">MKEGNNGNSNNSEKKKVEGAHRIVNVHKSQIGKSKNTDGKRNYRTANARATAKQESRMMNVPTPRKNPLRPRSREEDKPVYSPEHFPLLTGTMEVSESKAKGRKPKHSFQGSVKVIPLGGLDQIGMNITAIETEDTMIIVDCGLAFPTDDMLGIDLVIPDISYIKSKIHKMKGFVITHGHEDHIGALPYVLQQINVPIYATKLTLALIQRKLVENGLDKLVKMKTMKFGQTVNFGDLKVEFVKTNHSIQDAAALAITTPAGVIIHTGDFKVDYTPVFGDQIDLQRFAELGKNGVLAMLSDSTNSQKPGFTMSEKTVGRTFDLIFAEHQNSRIIVATFASNVDRVQQIIDTAAKYKRKVVVEGRSMVNVISVASELEYIHIPEGTLIDIENLKDYPDEQTVLITTGSQGESMAALSRMASGMHRKVSIGPNDVVVMSSHPIPGNERAVDRVVNELCKLHAKVIMQDTHVSGHACAEDLKLLYSLVKPKYAVPFHGEFHHRRSAATLAESVGVDKDKCLMLDNGDVLEFTANGEEVSYSIKEKVQAGGVYVDGLGIGDVGNIVLRDRQNLAQNGIIVVVLTLEKYSGHLMAGPDLISRGFVYVRESEDLMEEARVAVQDVVDDCLCTHVSDWGKIKTQIKDGLSDFLWKKIKRNPVILPVIMEV</sequence>
<evidence type="ECO:0000256" key="6">
    <source>
        <dbReference type="ARBA" id="ARBA00022759"/>
    </source>
</evidence>
<dbReference type="InterPro" id="IPR004613">
    <property type="entry name" value="RNase_J"/>
</dbReference>
<comment type="function">
    <text evidence="11">An RNase that has 5'-3' exonuclease and possibly endonuclease activity. Involved in maturation of rRNA and in some organisms also mRNA maturation and/or decay.</text>
</comment>
<evidence type="ECO:0000256" key="11">
    <source>
        <dbReference type="HAMAP-Rule" id="MF_01491"/>
    </source>
</evidence>
<organism evidence="14 15">
    <name type="scientific">Oribacterium sinus</name>
    <dbReference type="NCBI Taxonomy" id="237576"/>
    <lineage>
        <taxon>Bacteria</taxon>
        <taxon>Bacillati</taxon>
        <taxon>Bacillota</taxon>
        <taxon>Clostridia</taxon>
        <taxon>Lachnospirales</taxon>
        <taxon>Lachnospiraceae</taxon>
        <taxon>Oribacterium</taxon>
    </lineage>
</organism>
<keyword evidence="10 11" id="KW-0694">RNA-binding</keyword>
<dbReference type="HAMAP" id="MF_01491">
    <property type="entry name" value="RNase_J_bact"/>
    <property type="match status" value="1"/>
</dbReference>
<accession>A0A7W9SEZ0</accession>
<protein>
    <recommendedName>
        <fullName evidence="11">Ribonuclease J</fullName>
        <shortName evidence="11">RNase J</shortName>
        <ecNumber evidence="11">3.1.-.-</ecNumber>
    </recommendedName>
</protein>
<evidence type="ECO:0000256" key="10">
    <source>
        <dbReference type="ARBA" id="ARBA00022884"/>
    </source>
</evidence>
<evidence type="ECO:0000256" key="8">
    <source>
        <dbReference type="ARBA" id="ARBA00022833"/>
    </source>
</evidence>
<dbReference type="GO" id="GO:0003723">
    <property type="term" value="F:RNA binding"/>
    <property type="evidence" value="ECO:0007669"/>
    <property type="project" value="UniProtKB-UniRule"/>
</dbReference>
<dbReference type="InterPro" id="IPR036866">
    <property type="entry name" value="RibonucZ/Hydroxyglut_hydro"/>
</dbReference>
<dbReference type="GO" id="GO:0004534">
    <property type="term" value="F:5'-3' RNA exonuclease activity"/>
    <property type="evidence" value="ECO:0007669"/>
    <property type="project" value="UniProtKB-UniRule"/>
</dbReference>
<keyword evidence="4 11" id="KW-0540">Nuclease</keyword>
<feature type="compositionally biased region" description="Low complexity" evidence="12">
    <location>
        <begin position="1"/>
        <end position="11"/>
    </location>
</feature>
<dbReference type="GO" id="GO:0008270">
    <property type="term" value="F:zinc ion binding"/>
    <property type="evidence" value="ECO:0007669"/>
    <property type="project" value="InterPro"/>
</dbReference>
<feature type="binding site" evidence="11">
    <location>
        <begin position="467"/>
        <end position="471"/>
    </location>
    <ligand>
        <name>substrate</name>
    </ligand>
</feature>
<dbReference type="InterPro" id="IPR041636">
    <property type="entry name" value="RNase_J_C"/>
</dbReference>
<dbReference type="InterPro" id="IPR055132">
    <property type="entry name" value="RNase_J_b_CASP"/>
</dbReference>
<dbReference type="RefSeq" id="WP_007158030.1">
    <property type="nucleotide sequence ID" value="NZ_CAUQIH010000023.1"/>
</dbReference>
<evidence type="ECO:0000256" key="1">
    <source>
        <dbReference type="ARBA" id="ARBA00001947"/>
    </source>
</evidence>
<dbReference type="NCBIfam" id="TIGR00649">
    <property type="entry name" value="MG423"/>
    <property type="match status" value="1"/>
</dbReference>
<dbReference type="GeneID" id="85014454"/>
<dbReference type="Proteomes" id="UP000522163">
    <property type="component" value="Unassembled WGS sequence"/>
</dbReference>
<evidence type="ECO:0000256" key="12">
    <source>
        <dbReference type="SAM" id="MobiDB-lite"/>
    </source>
</evidence>
<dbReference type="SUPFAM" id="SSF56281">
    <property type="entry name" value="Metallo-hydrolase/oxidoreductase"/>
    <property type="match status" value="1"/>
</dbReference>
<dbReference type="FunFam" id="3.10.20.580:FF:000001">
    <property type="entry name" value="Ribonuclease J"/>
    <property type="match status" value="1"/>
</dbReference>
<dbReference type="SMART" id="SM00849">
    <property type="entry name" value="Lactamase_B"/>
    <property type="match status" value="1"/>
</dbReference>
<dbReference type="GO" id="GO:0006364">
    <property type="term" value="P:rRNA processing"/>
    <property type="evidence" value="ECO:0007669"/>
    <property type="project" value="UniProtKB-UniRule"/>
</dbReference>
<evidence type="ECO:0000259" key="13">
    <source>
        <dbReference type="SMART" id="SM00849"/>
    </source>
</evidence>
<dbReference type="InterPro" id="IPR042173">
    <property type="entry name" value="RNase_J_2"/>
</dbReference>
<evidence type="ECO:0000313" key="15">
    <source>
        <dbReference type="Proteomes" id="UP000522163"/>
    </source>
</evidence>
<dbReference type="GO" id="GO:0004521">
    <property type="term" value="F:RNA endonuclease activity"/>
    <property type="evidence" value="ECO:0007669"/>
    <property type="project" value="UniProtKB-UniRule"/>
</dbReference>
<dbReference type="PANTHER" id="PTHR43694:SF1">
    <property type="entry name" value="RIBONUCLEASE J"/>
    <property type="match status" value="1"/>
</dbReference>
<dbReference type="GO" id="GO:0005737">
    <property type="term" value="C:cytoplasm"/>
    <property type="evidence" value="ECO:0007669"/>
    <property type="project" value="UniProtKB-SubCell"/>
</dbReference>
<dbReference type="InterPro" id="IPR001279">
    <property type="entry name" value="Metallo-B-lactamas"/>
</dbReference>
<reference evidence="14 15" key="1">
    <citation type="submission" date="2020-08" db="EMBL/GenBank/DDBJ databases">
        <title>Genomic Encyclopedia of Type Strains, Phase IV (KMG-IV): sequencing the most valuable type-strain genomes for metagenomic binning, comparative biology and taxonomic classification.</title>
        <authorList>
            <person name="Goeker M."/>
        </authorList>
    </citation>
    <scope>NUCLEOTIDE SEQUENCE [LARGE SCALE GENOMIC DNA]</scope>
    <source>
        <strain evidence="14 15">DSM 17245</strain>
    </source>
</reference>
<gene>
    <name evidence="11" type="primary">rnj</name>
    <name evidence="14" type="ORF">HNQ46_000896</name>
</gene>
<comment type="subcellular location">
    <subcellularLocation>
        <location evidence="2 11">Cytoplasm</location>
    </subcellularLocation>
</comment>